<feature type="transmembrane region" description="Helical" evidence="9">
    <location>
        <begin position="319"/>
        <end position="337"/>
    </location>
</feature>
<dbReference type="RefSeq" id="WP_344902846.1">
    <property type="nucleotide sequence ID" value="NZ_BAAAYO010000001.1"/>
</dbReference>
<evidence type="ECO:0000256" key="9">
    <source>
        <dbReference type="SAM" id="Phobius"/>
    </source>
</evidence>
<feature type="transmembrane region" description="Helical" evidence="9">
    <location>
        <begin position="184"/>
        <end position="204"/>
    </location>
</feature>
<feature type="transmembrane region" description="Helical" evidence="9">
    <location>
        <begin position="123"/>
        <end position="148"/>
    </location>
</feature>
<feature type="region of interest" description="Disordered" evidence="8">
    <location>
        <begin position="1"/>
        <end position="48"/>
    </location>
</feature>
<keyword evidence="7 9" id="KW-0472">Membrane</keyword>
<evidence type="ECO:0000256" key="5">
    <source>
        <dbReference type="ARBA" id="ARBA00022692"/>
    </source>
</evidence>
<organism evidence="11 12">
    <name type="scientific">Paenibacillus hodogayensis</name>
    <dbReference type="NCBI Taxonomy" id="279208"/>
    <lineage>
        <taxon>Bacteria</taxon>
        <taxon>Bacillati</taxon>
        <taxon>Bacillota</taxon>
        <taxon>Bacilli</taxon>
        <taxon>Bacillales</taxon>
        <taxon>Paenibacillaceae</taxon>
        <taxon>Paenibacillus</taxon>
    </lineage>
</organism>
<dbReference type="Proteomes" id="UP001589619">
    <property type="component" value="Unassembled WGS sequence"/>
</dbReference>
<dbReference type="InterPro" id="IPR036259">
    <property type="entry name" value="MFS_trans_sf"/>
</dbReference>
<evidence type="ECO:0000256" key="6">
    <source>
        <dbReference type="ARBA" id="ARBA00022989"/>
    </source>
</evidence>
<feature type="transmembrane region" description="Helical" evidence="9">
    <location>
        <begin position="343"/>
        <end position="362"/>
    </location>
</feature>
<keyword evidence="2" id="KW-0813">Transport</keyword>
<evidence type="ECO:0000313" key="11">
    <source>
        <dbReference type="EMBL" id="MFB9752931.1"/>
    </source>
</evidence>
<gene>
    <name evidence="11" type="ORF">ACFFNY_15305</name>
</gene>
<dbReference type="PIRSF" id="PIRSF004925">
    <property type="entry name" value="HcaT"/>
    <property type="match status" value="1"/>
</dbReference>
<name>A0ABV5VY80_9BACL</name>
<evidence type="ECO:0000313" key="12">
    <source>
        <dbReference type="Proteomes" id="UP001589619"/>
    </source>
</evidence>
<feature type="domain" description="Major facilitator superfamily associated" evidence="10">
    <location>
        <begin position="59"/>
        <end position="405"/>
    </location>
</feature>
<feature type="transmembrane region" description="Helical" evidence="9">
    <location>
        <begin position="288"/>
        <end position="307"/>
    </location>
</feature>
<evidence type="ECO:0000256" key="2">
    <source>
        <dbReference type="ARBA" id="ARBA00022448"/>
    </source>
</evidence>
<proteinExistence type="predicted"/>
<dbReference type="PANTHER" id="PTHR23522:SF10">
    <property type="entry name" value="3-PHENYLPROPIONIC ACID TRANSPORTER-RELATED"/>
    <property type="match status" value="1"/>
</dbReference>
<feature type="transmembrane region" description="Helical" evidence="9">
    <location>
        <begin position="93"/>
        <end position="111"/>
    </location>
</feature>
<sequence>MTTELKGRSAPDTADGGAALRGQTGDGAPGPAAGEPSAAAPAEGERAPVETTAKEAAVMRSFSFVFYMTMALTVSFFPLYFSDKGYSTLQIGAIYSIGPLIGIAANLFWGYASDRLRTIRKVLLVMLFGQLLTTIVLTQIDAIAWLYVAMTVYNFFHTPINALNDSLTLLSIRRSKRSFASFRVWGSLGFAFSSVVFGTVLHIVGVNRTLLFAIGTISLSLLLAFFLKDRVRGGSSAKQVRVSEFWSVLKQPSLLLFLALIFTMSFAHRTNDGFLALSMRELGASDTIVGWAWTASALSEIPMFVWLSKNGHRYKELPLLMIASFFYAVRFFLVSIVSDPLWFIPLQLMHSVTFGIFLVTALRYIQQLIPDDFRATGQALYNIVWSCLAGLASGLIGGWVFETWGFPVMYKVAAASGLLACLGFFLTYRYQRSRE</sequence>
<keyword evidence="6 9" id="KW-1133">Transmembrane helix</keyword>
<keyword evidence="4" id="KW-0997">Cell inner membrane</keyword>
<dbReference type="Gene3D" id="1.20.1250.20">
    <property type="entry name" value="MFS general substrate transporter like domains"/>
    <property type="match status" value="2"/>
</dbReference>
<evidence type="ECO:0000256" key="4">
    <source>
        <dbReference type="ARBA" id="ARBA00022519"/>
    </source>
</evidence>
<evidence type="ECO:0000256" key="3">
    <source>
        <dbReference type="ARBA" id="ARBA00022475"/>
    </source>
</evidence>
<keyword evidence="12" id="KW-1185">Reference proteome</keyword>
<dbReference type="SUPFAM" id="SSF103473">
    <property type="entry name" value="MFS general substrate transporter"/>
    <property type="match status" value="1"/>
</dbReference>
<dbReference type="Pfam" id="PF12832">
    <property type="entry name" value="MFS_1_like"/>
    <property type="match status" value="1"/>
</dbReference>
<dbReference type="EMBL" id="JBHMAG010000012">
    <property type="protein sequence ID" value="MFB9752931.1"/>
    <property type="molecule type" value="Genomic_DNA"/>
</dbReference>
<feature type="transmembrane region" description="Helical" evidence="9">
    <location>
        <begin position="248"/>
        <end position="268"/>
    </location>
</feature>
<accession>A0ABV5VY80</accession>
<keyword evidence="5 9" id="KW-0812">Transmembrane</keyword>
<feature type="compositionally biased region" description="Low complexity" evidence="8">
    <location>
        <begin position="29"/>
        <end position="42"/>
    </location>
</feature>
<keyword evidence="3" id="KW-1003">Cell membrane</keyword>
<evidence type="ECO:0000256" key="1">
    <source>
        <dbReference type="ARBA" id="ARBA00004429"/>
    </source>
</evidence>
<evidence type="ECO:0000259" key="10">
    <source>
        <dbReference type="Pfam" id="PF12832"/>
    </source>
</evidence>
<feature type="transmembrane region" description="Helical" evidence="9">
    <location>
        <begin position="407"/>
        <end position="428"/>
    </location>
</feature>
<evidence type="ECO:0000256" key="7">
    <source>
        <dbReference type="ARBA" id="ARBA00023136"/>
    </source>
</evidence>
<feature type="transmembrane region" description="Helical" evidence="9">
    <location>
        <begin position="64"/>
        <end position="81"/>
    </location>
</feature>
<evidence type="ECO:0000256" key="8">
    <source>
        <dbReference type="SAM" id="MobiDB-lite"/>
    </source>
</evidence>
<dbReference type="PANTHER" id="PTHR23522">
    <property type="entry name" value="BLL5896 PROTEIN"/>
    <property type="match status" value="1"/>
</dbReference>
<protein>
    <submittedName>
        <fullName evidence="11">MFS transporter</fullName>
    </submittedName>
</protein>
<dbReference type="InterPro" id="IPR024989">
    <property type="entry name" value="MFS_assoc_dom"/>
</dbReference>
<comment type="subcellular location">
    <subcellularLocation>
        <location evidence="1">Cell inner membrane</location>
        <topology evidence="1">Multi-pass membrane protein</topology>
    </subcellularLocation>
</comment>
<reference evidence="11 12" key="1">
    <citation type="submission" date="2024-09" db="EMBL/GenBank/DDBJ databases">
        <authorList>
            <person name="Sun Q."/>
            <person name="Mori K."/>
        </authorList>
    </citation>
    <scope>NUCLEOTIDE SEQUENCE [LARGE SCALE GENOMIC DNA]</scope>
    <source>
        <strain evidence="11 12">JCM 12520</strain>
    </source>
</reference>
<comment type="caution">
    <text evidence="11">The sequence shown here is derived from an EMBL/GenBank/DDBJ whole genome shotgun (WGS) entry which is preliminary data.</text>
</comment>
<dbReference type="InterPro" id="IPR026032">
    <property type="entry name" value="HcaT-like"/>
</dbReference>
<feature type="transmembrane region" description="Helical" evidence="9">
    <location>
        <begin position="383"/>
        <end position="401"/>
    </location>
</feature>
<feature type="transmembrane region" description="Helical" evidence="9">
    <location>
        <begin position="210"/>
        <end position="227"/>
    </location>
</feature>